<evidence type="ECO:0000313" key="2">
    <source>
        <dbReference type="EMBL" id="KAH1045818.1"/>
    </source>
</evidence>
<dbReference type="EMBL" id="JAIQCV010000011">
    <property type="protein sequence ID" value="KAH1045818.1"/>
    <property type="molecule type" value="Genomic_DNA"/>
</dbReference>
<comment type="caution">
    <text evidence="2">The sequence shown here is derived from an EMBL/GenBank/DDBJ whole genome shotgun (WGS) entry which is preliminary data.</text>
</comment>
<gene>
    <name evidence="2" type="ORF">J1N35_036602</name>
</gene>
<reference evidence="2 3" key="1">
    <citation type="journal article" date="2021" name="Plant Biotechnol. J.">
        <title>Multi-omics assisted identification of the key and species-specific regulatory components of drought-tolerant mechanisms in Gossypium stocksii.</title>
        <authorList>
            <person name="Yu D."/>
            <person name="Ke L."/>
            <person name="Zhang D."/>
            <person name="Wu Y."/>
            <person name="Sun Y."/>
            <person name="Mei J."/>
            <person name="Sun J."/>
            <person name="Sun Y."/>
        </authorList>
    </citation>
    <scope>NUCLEOTIDE SEQUENCE [LARGE SCALE GENOMIC DNA]</scope>
    <source>
        <strain evidence="3">cv. E1</strain>
        <tissue evidence="2">Leaf</tissue>
    </source>
</reference>
<evidence type="ECO:0000256" key="1">
    <source>
        <dbReference type="ARBA" id="ARBA00022786"/>
    </source>
</evidence>
<dbReference type="SUPFAM" id="SSF54236">
    <property type="entry name" value="Ubiquitin-like"/>
    <property type="match status" value="1"/>
</dbReference>
<evidence type="ECO:0000313" key="3">
    <source>
        <dbReference type="Proteomes" id="UP000828251"/>
    </source>
</evidence>
<keyword evidence="3" id="KW-1185">Reference proteome</keyword>
<dbReference type="OrthoDB" id="1295614at2759"/>
<dbReference type="Proteomes" id="UP000828251">
    <property type="component" value="Unassembled WGS sequence"/>
</dbReference>
<dbReference type="PANTHER" id="PTHR13042">
    <property type="entry name" value="UBIQUITIN-LIKE PROTEIN 5"/>
    <property type="match status" value="1"/>
</dbReference>
<keyword evidence="1" id="KW-0833">Ubl conjugation pathway</keyword>
<accession>A0A9D3UIN7</accession>
<evidence type="ECO:0008006" key="4">
    <source>
        <dbReference type="Google" id="ProtNLM"/>
    </source>
</evidence>
<dbReference type="InterPro" id="IPR039732">
    <property type="entry name" value="Hub1/Ubl5"/>
</dbReference>
<sequence length="124" mass="14052">MIEVVLNDCLENKVRVKCIDDDIIGNWKKLVAAQTGTRADKIRIQKWYTVYEVVDLATSKEVFPICQFFSYLIGVINLVASSSKRHGQLRDIETSHIMELIDSGELETDKGKNQVGTLQHPDDT</sequence>
<protein>
    <recommendedName>
        <fullName evidence="4">Ubiquitin-like domain-containing protein</fullName>
    </recommendedName>
</protein>
<proteinExistence type="predicted"/>
<dbReference type="Gene3D" id="3.10.20.90">
    <property type="entry name" value="Phosphatidylinositol 3-kinase Catalytic Subunit, Chain A, domain 1"/>
    <property type="match status" value="1"/>
</dbReference>
<dbReference type="InterPro" id="IPR029071">
    <property type="entry name" value="Ubiquitin-like_domsf"/>
</dbReference>
<name>A0A9D3UIN7_9ROSI</name>
<dbReference type="AlphaFoldDB" id="A0A9D3UIN7"/>
<organism evidence="2 3">
    <name type="scientific">Gossypium stocksii</name>
    <dbReference type="NCBI Taxonomy" id="47602"/>
    <lineage>
        <taxon>Eukaryota</taxon>
        <taxon>Viridiplantae</taxon>
        <taxon>Streptophyta</taxon>
        <taxon>Embryophyta</taxon>
        <taxon>Tracheophyta</taxon>
        <taxon>Spermatophyta</taxon>
        <taxon>Magnoliopsida</taxon>
        <taxon>eudicotyledons</taxon>
        <taxon>Gunneridae</taxon>
        <taxon>Pentapetalae</taxon>
        <taxon>rosids</taxon>
        <taxon>malvids</taxon>
        <taxon>Malvales</taxon>
        <taxon>Malvaceae</taxon>
        <taxon>Malvoideae</taxon>
        <taxon>Gossypium</taxon>
    </lineage>
</organism>